<dbReference type="InterPro" id="IPR027383">
    <property type="entry name" value="Znf_put"/>
</dbReference>
<proteinExistence type="predicted"/>
<dbReference type="Pfam" id="PF13490">
    <property type="entry name" value="zf-HC2"/>
    <property type="match status" value="1"/>
</dbReference>
<sequence>MSCEMTHGLLPLYFDGELDPDTSREFELHLDTCRECQEAMSRLDAVRAQLRDGAIRLKAPDALREKIRDGLVSASRPVRRGAAMRTWLAVAASWLIVFLIGGGMSSLWYRHEGKMQAQDQFARDLFASHWRALAATSPVDVISTDSHTVKPWFEGKISESPTVNDYASQGFPLVGGRIDYVGDTRIPTLVYRHGKHLIDVFVFPQPLPVGMRSEMRMRGYEIRTARLDGEYAAVVTDMDDAEFGKFMQLLASKP</sequence>
<feature type="transmembrane region" description="Helical" evidence="1">
    <location>
        <begin position="86"/>
        <end position="109"/>
    </location>
</feature>
<dbReference type="Proteomes" id="UP001596114">
    <property type="component" value="Unassembled WGS sequence"/>
</dbReference>
<keyword evidence="1" id="KW-0812">Transmembrane</keyword>
<evidence type="ECO:0000259" key="2">
    <source>
        <dbReference type="Pfam" id="PF13490"/>
    </source>
</evidence>
<keyword evidence="1" id="KW-1133">Transmembrane helix</keyword>
<gene>
    <name evidence="3" type="ORF">ACFPPA_10745</name>
</gene>
<keyword evidence="4" id="KW-1185">Reference proteome</keyword>
<comment type="caution">
    <text evidence="3">The sequence shown here is derived from an EMBL/GenBank/DDBJ whole genome shotgun (WGS) entry which is preliminary data.</text>
</comment>
<dbReference type="RefSeq" id="WP_377319761.1">
    <property type="nucleotide sequence ID" value="NZ_JBHSNF010000002.1"/>
</dbReference>
<evidence type="ECO:0000256" key="1">
    <source>
        <dbReference type="SAM" id="Phobius"/>
    </source>
</evidence>
<dbReference type="InterPro" id="IPR041916">
    <property type="entry name" value="Anti_sigma_zinc_sf"/>
</dbReference>
<reference evidence="4" key="1">
    <citation type="journal article" date="2019" name="Int. J. Syst. Evol. Microbiol.">
        <title>The Global Catalogue of Microorganisms (GCM) 10K type strain sequencing project: providing services to taxonomists for standard genome sequencing and annotation.</title>
        <authorList>
            <consortium name="The Broad Institute Genomics Platform"/>
            <consortium name="The Broad Institute Genome Sequencing Center for Infectious Disease"/>
            <person name="Wu L."/>
            <person name="Ma J."/>
        </authorList>
    </citation>
    <scope>NUCLEOTIDE SEQUENCE [LARGE SCALE GENOMIC DNA]</scope>
    <source>
        <strain evidence="4">CGMCC 1.16619</strain>
    </source>
</reference>
<name>A0ABW0QNH6_9GAMM</name>
<dbReference type="Gene3D" id="1.10.10.1320">
    <property type="entry name" value="Anti-sigma factor, zinc-finger domain"/>
    <property type="match status" value="1"/>
</dbReference>
<evidence type="ECO:0000313" key="3">
    <source>
        <dbReference type="EMBL" id="MFC5526220.1"/>
    </source>
</evidence>
<accession>A0ABW0QNH6</accession>
<organism evidence="3 4">
    <name type="scientific">Rhodanobacter ginsengisoli</name>
    <dbReference type="NCBI Taxonomy" id="418646"/>
    <lineage>
        <taxon>Bacteria</taxon>
        <taxon>Pseudomonadati</taxon>
        <taxon>Pseudomonadota</taxon>
        <taxon>Gammaproteobacteria</taxon>
        <taxon>Lysobacterales</taxon>
        <taxon>Rhodanobacteraceae</taxon>
        <taxon>Rhodanobacter</taxon>
    </lineage>
</organism>
<feature type="domain" description="Putative zinc-finger" evidence="2">
    <location>
        <begin position="3"/>
        <end position="37"/>
    </location>
</feature>
<protein>
    <submittedName>
        <fullName evidence="3">Anti-sigma factor family protein</fullName>
    </submittedName>
</protein>
<evidence type="ECO:0000313" key="4">
    <source>
        <dbReference type="Proteomes" id="UP001596114"/>
    </source>
</evidence>
<keyword evidence="1" id="KW-0472">Membrane</keyword>
<dbReference type="EMBL" id="JBHSNF010000002">
    <property type="protein sequence ID" value="MFC5526220.1"/>
    <property type="molecule type" value="Genomic_DNA"/>
</dbReference>